<proteinExistence type="predicted"/>
<accession>A0A9D4YNR0</accession>
<dbReference type="Proteomes" id="UP001058974">
    <property type="component" value="Chromosome 1"/>
</dbReference>
<evidence type="ECO:0000313" key="1">
    <source>
        <dbReference type="EMBL" id="KAI5441370.1"/>
    </source>
</evidence>
<dbReference type="AlphaFoldDB" id="A0A9D4YNR0"/>
<dbReference type="Gramene" id="Psat01G0072900-T1">
    <property type="protein sequence ID" value="KAI5441370.1"/>
    <property type="gene ID" value="KIW84_010729"/>
</dbReference>
<comment type="caution">
    <text evidence="1">The sequence shown here is derived from an EMBL/GenBank/DDBJ whole genome shotgun (WGS) entry which is preliminary data.</text>
</comment>
<protein>
    <submittedName>
        <fullName evidence="1">Uncharacterized protein</fullName>
    </submittedName>
</protein>
<organism evidence="1 2">
    <name type="scientific">Pisum sativum</name>
    <name type="common">Garden pea</name>
    <name type="synonym">Lathyrus oleraceus</name>
    <dbReference type="NCBI Taxonomy" id="3888"/>
    <lineage>
        <taxon>Eukaryota</taxon>
        <taxon>Viridiplantae</taxon>
        <taxon>Streptophyta</taxon>
        <taxon>Embryophyta</taxon>
        <taxon>Tracheophyta</taxon>
        <taxon>Spermatophyta</taxon>
        <taxon>Magnoliopsida</taxon>
        <taxon>eudicotyledons</taxon>
        <taxon>Gunneridae</taxon>
        <taxon>Pentapetalae</taxon>
        <taxon>rosids</taxon>
        <taxon>fabids</taxon>
        <taxon>Fabales</taxon>
        <taxon>Fabaceae</taxon>
        <taxon>Papilionoideae</taxon>
        <taxon>50 kb inversion clade</taxon>
        <taxon>NPAAA clade</taxon>
        <taxon>Hologalegina</taxon>
        <taxon>IRL clade</taxon>
        <taxon>Fabeae</taxon>
        <taxon>Lathyrus</taxon>
    </lineage>
</organism>
<dbReference type="EMBL" id="JAMSHJ010000001">
    <property type="protein sequence ID" value="KAI5441370.1"/>
    <property type="molecule type" value="Genomic_DNA"/>
</dbReference>
<name>A0A9D4YNR0_PEA</name>
<gene>
    <name evidence="1" type="ORF">KIW84_010729</name>
</gene>
<sequence length="96" mass="10660">MAWNPDGNALAIIDVKGKYDIWDNVIHLYMKSPTKDIPMQGMNINEVLLFCEEDHDISASGNLSELGESSNVGAMTHVSDIFGLDTEDQRSIFLLC</sequence>
<keyword evidence="2" id="KW-1185">Reference proteome</keyword>
<reference evidence="1 2" key="1">
    <citation type="journal article" date="2022" name="Nat. Genet.">
        <title>Improved pea reference genome and pan-genome highlight genomic features and evolutionary characteristics.</title>
        <authorList>
            <person name="Yang T."/>
            <person name="Liu R."/>
            <person name="Luo Y."/>
            <person name="Hu S."/>
            <person name="Wang D."/>
            <person name="Wang C."/>
            <person name="Pandey M.K."/>
            <person name="Ge S."/>
            <person name="Xu Q."/>
            <person name="Li N."/>
            <person name="Li G."/>
            <person name="Huang Y."/>
            <person name="Saxena R.K."/>
            <person name="Ji Y."/>
            <person name="Li M."/>
            <person name="Yan X."/>
            <person name="He Y."/>
            <person name="Liu Y."/>
            <person name="Wang X."/>
            <person name="Xiang C."/>
            <person name="Varshney R.K."/>
            <person name="Ding H."/>
            <person name="Gao S."/>
            <person name="Zong X."/>
        </authorList>
    </citation>
    <scope>NUCLEOTIDE SEQUENCE [LARGE SCALE GENOMIC DNA]</scope>
    <source>
        <strain evidence="1 2">cv. Zhongwan 6</strain>
    </source>
</reference>
<evidence type="ECO:0000313" key="2">
    <source>
        <dbReference type="Proteomes" id="UP001058974"/>
    </source>
</evidence>